<dbReference type="PRINTS" id="PR00344">
    <property type="entry name" value="BCTRLSENSOR"/>
</dbReference>
<evidence type="ECO:0000313" key="6">
    <source>
        <dbReference type="EMBL" id="KZN68627.1"/>
    </source>
</evidence>
<dbReference type="EMBL" id="AUYC01000001">
    <property type="protein sequence ID" value="KZN68627.1"/>
    <property type="molecule type" value="Genomic_DNA"/>
</dbReference>
<accession>A0A161YZ99</accession>
<dbReference type="InterPro" id="IPR003661">
    <property type="entry name" value="HisK_dim/P_dom"/>
</dbReference>
<evidence type="ECO:0000256" key="4">
    <source>
        <dbReference type="SAM" id="Phobius"/>
    </source>
</evidence>
<protein>
    <recommendedName>
        <fullName evidence="2">histidine kinase</fullName>
        <ecNumber evidence="2">2.7.13.3</ecNumber>
    </recommendedName>
</protein>
<dbReference type="Gene3D" id="3.30.565.10">
    <property type="entry name" value="Histidine kinase-like ATPase, C-terminal domain"/>
    <property type="match status" value="1"/>
</dbReference>
<evidence type="ECO:0000313" key="7">
    <source>
        <dbReference type="Proteomes" id="UP000076486"/>
    </source>
</evidence>
<evidence type="ECO:0000256" key="3">
    <source>
        <dbReference type="ARBA" id="ARBA00022553"/>
    </source>
</evidence>
<dbReference type="PANTHER" id="PTHR43065:SF51">
    <property type="entry name" value="HISTIDINE KINASE"/>
    <property type="match status" value="1"/>
</dbReference>
<keyword evidence="4" id="KW-1133">Transmembrane helix</keyword>
<dbReference type="PROSITE" id="PS50109">
    <property type="entry name" value="HIS_KIN"/>
    <property type="match status" value="1"/>
</dbReference>
<dbReference type="InterPro" id="IPR003594">
    <property type="entry name" value="HATPase_dom"/>
</dbReference>
<dbReference type="SMART" id="SM00387">
    <property type="entry name" value="HATPase_c"/>
    <property type="match status" value="1"/>
</dbReference>
<dbReference type="InterPro" id="IPR036097">
    <property type="entry name" value="HisK_dim/P_sf"/>
</dbReference>
<dbReference type="GO" id="GO:0000155">
    <property type="term" value="F:phosphorelay sensor kinase activity"/>
    <property type="evidence" value="ECO:0007669"/>
    <property type="project" value="InterPro"/>
</dbReference>
<sequence length="427" mass="48513">MVRNFERTLKLYLWSLNGVISVLCVVIGLKLSLSIWLPVLTAIVLFVGLQWASHHMLSRLVGIFKRASIQLEAMQQADFTFQITPHFQVGQIARFEHELVVLSERMHQQKSRYSSHMLIIYQLIDKLPSPILVFDEDSQLNYANPAFSLIYQRPWQGDRGREAEKLGLIEAGSQWQFSNHTLNTQWSLASSEFYEQSKRYSLIIATDIRRALRHQELAAWQQLIRVISHEIHNTLTPVSSLAQTLQSKVSVPRDVHALRVIEQRCQHLQQFVSRFSELSKPLELYCQKVEMLDVLMSVKALMAQIYDDQTIQLTCRVSECRCDPQLLEQVLINLLKNAAEANLSHTPQGQIIHLSAHYQAGHVVISIEDQGGGFANLNNVMTPFYSTKQAGQGIGLTLSRRIIEQHDGSLLVSNGLQGAEVKITLPS</sequence>
<dbReference type="AlphaFoldDB" id="A0A161YZ99"/>
<evidence type="ECO:0000259" key="5">
    <source>
        <dbReference type="PROSITE" id="PS50109"/>
    </source>
</evidence>
<dbReference type="Pfam" id="PF00512">
    <property type="entry name" value="HisKA"/>
    <property type="match status" value="1"/>
</dbReference>
<dbReference type="Proteomes" id="UP000076486">
    <property type="component" value="Unassembled WGS sequence"/>
</dbReference>
<dbReference type="Gene3D" id="1.10.287.130">
    <property type="match status" value="1"/>
</dbReference>
<comment type="catalytic activity">
    <reaction evidence="1">
        <text>ATP + protein L-histidine = ADP + protein N-phospho-L-histidine.</text>
        <dbReference type="EC" id="2.7.13.3"/>
    </reaction>
</comment>
<reference evidence="6 7" key="1">
    <citation type="submission" date="2013-07" db="EMBL/GenBank/DDBJ databases">
        <title>Comparative Genomic and Metabolomic Analysis of Twelve Strains of Pseudoalteromonas luteoviolacea.</title>
        <authorList>
            <person name="Vynne N.G."/>
            <person name="Mansson M."/>
            <person name="Gram L."/>
        </authorList>
    </citation>
    <scope>NUCLEOTIDE SEQUENCE [LARGE SCALE GENOMIC DNA]</scope>
    <source>
        <strain evidence="6 7">CPMOR-1</strain>
    </source>
</reference>
<dbReference type="InterPro" id="IPR036890">
    <property type="entry name" value="HATPase_C_sf"/>
</dbReference>
<keyword evidence="4" id="KW-0812">Transmembrane</keyword>
<keyword evidence="4" id="KW-0472">Membrane</keyword>
<organism evidence="6 7">
    <name type="scientific">Pseudoalteromonas luteoviolacea CPMOR-1</name>
    <dbReference type="NCBI Taxonomy" id="1365248"/>
    <lineage>
        <taxon>Bacteria</taxon>
        <taxon>Pseudomonadati</taxon>
        <taxon>Pseudomonadota</taxon>
        <taxon>Gammaproteobacteria</taxon>
        <taxon>Alteromonadales</taxon>
        <taxon>Pseudoalteromonadaceae</taxon>
        <taxon>Pseudoalteromonas</taxon>
    </lineage>
</organism>
<dbReference type="InterPro" id="IPR005467">
    <property type="entry name" value="His_kinase_dom"/>
</dbReference>
<dbReference type="SMART" id="SM00388">
    <property type="entry name" value="HisKA"/>
    <property type="match status" value="1"/>
</dbReference>
<evidence type="ECO:0000256" key="1">
    <source>
        <dbReference type="ARBA" id="ARBA00000085"/>
    </source>
</evidence>
<dbReference type="EC" id="2.7.13.3" evidence="2"/>
<feature type="transmembrane region" description="Helical" evidence="4">
    <location>
        <begin position="12"/>
        <end position="29"/>
    </location>
</feature>
<proteinExistence type="predicted"/>
<dbReference type="SUPFAM" id="SSF55874">
    <property type="entry name" value="ATPase domain of HSP90 chaperone/DNA topoisomerase II/histidine kinase"/>
    <property type="match status" value="1"/>
</dbReference>
<dbReference type="SUPFAM" id="SSF47384">
    <property type="entry name" value="Homodimeric domain of signal transducing histidine kinase"/>
    <property type="match status" value="1"/>
</dbReference>
<dbReference type="Pfam" id="PF02518">
    <property type="entry name" value="HATPase_c"/>
    <property type="match status" value="1"/>
</dbReference>
<evidence type="ECO:0000256" key="2">
    <source>
        <dbReference type="ARBA" id="ARBA00012438"/>
    </source>
</evidence>
<dbReference type="PATRIC" id="fig|1365248.3.peg.25"/>
<dbReference type="InterPro" id="IPR004358">
    <property type="entry name" value="Sig_transdc_His_kin-like_C"/>
</dbReference>
<feature type="domain" description="Histidine kinase" evidence="5">
    <location>
        <begin position="226"/>
        <end position="427"/>
    </location>
</feature>
<keyword evidence="3" id="KW-0597">Phosphoprotein</keyword>
<dbReference type="PANTHER" id="PTHR43065">
    <property type="entry name" value="SENSOR HISTIDINE KINASE"/>
    <property type="match status" value="1"/>
</dbReference>
<gene>
    <name evidence="6" type="ORF">N473_00120</name>
</gene>
<dbReference type="RefSeq" id="WP_063366201.1">
    <property type="nucleotide sequence ID" value="NZ_AUYC01000001.1"/>
</dbReference>
<comment type="caution">
    <text evidence="6">The sequence shown here is derived from an EMBL/GenBank/DDBJ whole genome shotgun (WGS) entry which is preliminary data.</text>
</comment>
<name>A0A161YZ99_9GAMM</name>